<keyword evidence="8 9" id="KW-0472">Membrane</keyword>
<dbReference type="PRINTS" id="PR01490">
    <property type="entry name" value="RTXTOXIND"/>
</dbReference>
<dbReference type="Pfam" id="PF26002">
    <property type="entry name" value="Beta-barrel_AprE"/>
    <property type="match status" value="1"/>
</dbReference>
<evidence type="ECO:0000256" key="10">
    <source>
        <dbReference type="SAM" id="Coils"/>
    </source>
</evidence>
<feature type="domain" description="AprE-like long alpha-helical hairpin" evidence="11">
    <location>
        <begin position="108"/>
        <end position="297"/>
    </location>
</feature>
<gene>
    <name evidence="13" type="ORF">AWB69_00378</name>
</gene>
<dbReference type="InterPro" id="IPR058781">
    <property type="entry name" value="HH_AprE-like"/>
</dbReference>
<feature type="transmembrane region" description="Helical" evidence="9">
    <location>
        <begin position="35"/>
        <end position="53"/>
    </location>
</feature>
<dbReference type="PANTHER" id="PTHR30386">
    <property type="entry name" value="MEMBRANE FUSION SUBUNIT OF EMRAB-TOLC MULTIDRUG EFFLUX PUMP"/>
    <property type="match status" value="1"/>
</dbReference>
<evidence type="ECO:0000313" key="14">
    <source>
        <dbReference type="Proteomes" id="UP000054683"/>
    </source>
</evidence>
<evidence type="ECO:0000256" key="3">
    <source>
        <dbReference type="ARBA" id="ARBA00022448"/>
    </source>
</evidence>
<accession>A0A158EY22</accession>
<keyword evidence="10" id="KW-0175">Coiled coil</keyword>
<evidence type="ECO:0000256" key="8">
    <source>
        <dbReference type="ARBA" id="ARBA00023136"/>
    </source>
</evidence>
<dbReference type="Pfam" id="PF25994">
    <property type="entry name" value="HH_AprE"/>
    <property type="match status" value="1"/>
</dbReference>
<dbReference type="GO" id="GO:0015031">
    <property type="term" value="P:protein transport"/>
    <property type="evidence" value="ECO:0007669"/>
    <property type="project" value="InterPro"/>
</dbReference>
<keyword evidence="5 9" id="KW-0997">Cell inner membrane</keyword>
<dbReference type="NCBIfam" id="TIGR01843">
    <property type="entry name" value="type_I_hlyD"/>
    <property type="match status" value="1"/>
</dbReference>
<dbReference type="OrthoDB" id="9775513at2"/>
<feature type="domain" description="AprE-like beta-barrel" evidence="12">
    <location>
        <begin position="343"/>
        <end position="431"/>
    </location>
</feature>
<evidence type="ECO:0000256" key="2">
    <source>
        <dbReference type="ARBA" id="ARBA00009477"/>
    </source>
</evidence>
<dbReference type="InterPro" id="IPR010129">
    <property type="entry name" value="T1SS_HlyD"/>
</dbReference>
<keyword evidence="3 9" id="KW-0813">Transport</keyword>
<dbReference type="Gene3D" id="2.40.30.170">
    <property type="match status" value="1"/>
</dbReference>
<dbReference type="InterPro" id="IPR050739">
    <property type="entry name" value="MFP"/>
</dbReference>
<feature type="coiled-coil region" evidence="10">
    <location>
        <begin position="266"/>
        <end position="293"/>
    </location>
</feature>
<evidence type="ECO:0000259" key="11">
    <source>
        <dbReference type="Pfam" id="PF25994"/>
    </source>
</evidence>
<evidence type="ECO:0000256" key="1">
    <source>
        <dbReference type="ARBA" id="ARBA00004377"/>
    </source>
</evidence>
<dbReference type="PANTHER" id="PTHR30386:SF17">
    <property type="entry name" value="ALKALINE PROTEASE SECRETION PROTEIN APRE"/>
    <property type="match status" value="1"/>
</dbReference>
<dbReference type="SUPFAM" id="SSF111369">
    <property type="entry name" value="HlyD-like secretion proteins"/>
    <property type="match status" value="1"/>
</dbReference>
<evidence type="ECO:0000256" key="6">
    <source>
        <dbReference type="ARBA" id="ARBA00022692"/>
    </source>
</evidence>
<dbReference type="EMBL" id="FCOK02000002">
    <property type="protein sequence ID" value="SAL12438.1"/>
    <property type="molecule type" value="Genomic_DNA"/>
</dbReference>
<dbReference type="Gene3D" id="2.40.50.100">
    <property type="match status" value="1"/>
</dbReference>
<dbReference type="SUPFAM" id="SSF51230">
    <property type="entry name" value="Single hybrid motif"/>
    <property type="match status" value="1"/>
</dbReference>
<dbReference type="Proteomes" id="UP000054683">
    <property type="component" value="Unassembled WGS sequence"/>
</dbReference>
<sequence length="454" mass="49590">MRNSTSHKAGVPAVEIFGTALPPVLDTNESRFVRIGWIIVLVGVVGSLLWAAFAPLSKGVPLQGTVVVTGSRKQIQDPTGGIIQEILVNDGDQVKAGQVLVRMNSVQARSQEESTRAQYLTELAVKARLIAEATNAKTITFPPELMKPIAAHDQRVEDDVNLQEQLLISRRRALQASLEALRQASIGYGAQLASTKDSQIDKRSEQKTLDEQLTGMRALAGEGYMPRAKLQDLEREDARLNGEISNQVGIAGQLSSQIAESRLRQAQQQEDYLKDVRTQLTEVQRDTDALQSRLNGLEFEVANAEVRSPVDGTVVGVNVFTNGGVVGAGAKLMEVVPSGAPLEVEGELPVELVDKVQDGMPVDMMFTAYNQNKTPRIPGTLSFVSADRLVNERTGAPYYRVRVQVAPKGMKLLEHLNVKPGMPVEIFVKSGERSMLSYLLKPIFDRAHSAFSED</sequence>
<dbReference type="RefSeq" id="WP_062081504.1">
    <property type="nucleotide sequence ID" value="NZ_FCOK02000002.1"/>
</dbReference>
<protein>
    <recommendedName>
        <fullName evidence="9">Membrane fusion protein (MFP) family protein</fullName>
    </recommendedName>
</protein>
<evidence type="ECO:0000256" key="7">
    <source>
        <dbReference type="ARBA" id="ARBA00022989"/>
    </source>
</evidence>
<evidence type="ECO:0000256" key="5">
    <source>
        <dbReference type="ARBA" id="ARBA00022519"/>
    </source>
</evidence>
<name>A0A158EY22_9BURK</name>
<organism evidence="13 14">
    <name type="scientific">Caballeronia udeis</name>
    <dbReference type="NCBI Taxonomy" id="1232866"/>
    <lineage>
        <taxon>Bacteria</taxon>
        <taxon>Pseudomonadati</taxon>
        <taxon>Pseudomonadota</taxon>
        <taxon>Betaproteobacteria</taxon>
        <taxon>Burkholderiales</taxon>
        <taxon>Burkholderiaceae</taxon>
        <taxon>Caballeronia</taxon>
    </lineage>
</organism>
<evidence type="ECO:0000313" key="13">
    <source>
        <dbReference type="EMBL" id="SAL12438.1"/>
    </source>
</evidence>
<dbReference type="AlphaFoldDB" id="A0A158EY22"/>
<comment type="subcellular location">
    <subcellularLocation>
        <location evidence="1 9">Cell inner membrane</location>
        <topology evidence="1 9">Single-pass membrane protein</topology>
    </subcellularLocation>
</comment>
<evidence type="ECO:0000256" key="4">
    <source>
        <dbReference type="ARBA" id="ARBA00022475"/>
    </source>
</evidence>
<reference evidence="13 14" key="1">
    <citation type="submission" date="2016-01" db="EMBL/GenBank/DDBJ databases">
        <authorList>
            <person name="Oliw E.H."/>
        </authorList>
    </citation>
    <scope>NUCLEOTIDE SEQUENCE [LARGE SCALE GENOMIC DNA]</scope>
    <source>
        <strain evidence="13">LMG 27134</strain>
    </source>
</reference>
<dbReference type="GO" id="GO:0005886">
    <property type="term" value="C:plasma membrane"/>
    <property type="evidence" value="ECO:0007669"/>
    <property type="project" value="UniProtKB-SubCell"/>
</dbReference>
<keyword evidence="6 9" id="KW-0812">Transmembrane</keyword>
<keyword evidence="4 9" id="KW-1003">Cell membrane</keyword>
<proteinExistence type="inferred from homology"/>
<evidence type="ECO:0000259" key="12">
    <source>
        <dbReference type="Pfam" id="PF26002"/>
    </source>
</evidence>
<keyword evidence="7 9" id="KW-1133">Transmembrane helix</keyword>
<dbReference type="InterPro" id="IPR011053">
    <property type="entry name" value="Single_hybrid_motif"/>
</dbReference>
<evidence type="ECO:0000256" key="9">
    <source>
        <dbReference type="RuleBase" id="RU365093"/>
    </source>
</evidence>
<dbReference type="InterPro" id="IPR058982">
    <property type="entry name" value="Beta-barrel_AprE"/>
</dbReference>
<comment type="similarity">
    <text evidence="2 9">Belongs to the membrane fusion protein (MFP) (TC 8.A.1) family.</text>
</comment>